<feature type="chain" id="PRO_5019525110" evidence="2">
    <location>
        <begin position="20"/>
        <end position="216"/>
    </location>
</feature>
<dbReference type="InterPro" id="IPR052945">
    <property type="entry name" value="Mitotic_Regulator"/>
</dbReference>
<dbReference type="EMBL" id="SACT01000003">
    <property type="protein sequence ID" value="RVT51452.1"/>
    <property type="molecule type" value="Genomic_DNA"/>
</dbReference>
<name>A0A437JVM9_9BURK</name>
<evidence type="ECO:0000256" key="2">
    <source>
        <dbReference type="SAM" id="SignalP"/>
    </source>
</evidence>
<feature type="signal peptide" evidence="2">
    <location>
        <begin position="1"/>
        <end position="19"/>
    </location>
</feature>
<organism evidence="3 4">
    <name type="scientific">Rubrivivax albus</name>
    <dbReference type="NCBI Taxonomy" id="2499835"/>
    <lineage>
        <taxon>Bacteria</taxon>
        <taxon>Pseudomonadati</taxon>
        <taxon>Pseudomonadota</taxon>
        <taxon>Betaproteobacteria</taxon>
        <taxon>Burkholderiales</taxon>
        <taxon>Sphaerotilaceae</taxon>
        <taxon>Rubrivivax</taxon>
    </lineage>
</organism>
<evidence type="ECO:0000256" key="1">
    <source>
        <dbReference type="SAM" id="MobiDB-lite"/>
    </source>
</evidence>
<dbReference type="Pfam" id="PF08238">
    <property type="entry name" value="Sel1"/>
    <property type="match status" value="3"/>
</dbReference>
<protein>
    <submittedName>
        <fullName evidence="3">Sel1 repeat family protein</fullName>
    </submittedName>
</protein>
<dbReference type="InterPro" id="IPR006597">
    <property type="entry name" value="Sel1-like"/>
</dbReference>
<dbReference type="AlphaFoldDB" id="A0A437JVM9"/>
<gene>
    <name evidence="3" type="ORF">ENE75_11540</name>
</gene>
<evidence type="ECO:0000313" key="3">
    <source>
        <dbReference type="EMBL" id="RVT51452.1"/>
    </source>
</evidence>
<comment type="caution">
    <text evidence="3">The sequence shown here is derived from an EMBL/GenBank/DDBJ whole genome shotgun (WGS) entry which is preliminary data.</text>
</comment>
<sequence>MPLRQLLLSLFAVASLATAAPRPPLSPIELAIGAYERGDVESARRQLEALARRGLPAAEHNLGVMALDQGRPEDAEAHFRRAAAGGFVTAMLALGQLHEQGRLGRRDLPTAMHWYRLAAEGGSVDAMVETGTAFYLGRGAPLDKAQAAHWYREAAKGGDVGAQYLIASMYETGDGVPQDLRLARYWYGVAADNGDEAAPGKLKELERREYGATAPP</sequence>
<dbReference type="SMART" id="SM00671">
    <property type="entry name" value="SEL1"/>
    <property type="match status" value="4"/>
</dbReference>
<dbReference type="RefSeq" id="WP_128198453.1">
    <property type="nucleotide sequence ID" value="NZ_SACT01000003.1"/>
</dbReference>
<dbReference type="Gene3D" id="1.25.40.10">
    <property type="entry name" value="Tetratricopeptide repeat domain"/>
    <property type="match status" value="1"/>
</dbReference>
<dbReference type="SUPFAM" id="SSF81901">
    <property type="entry name" value="HCP-like"/>
    <property type="match status" value="1"/>
</dbReference>
<dbReference type="Pfam" id="PF13432">
    <property type="entry name" value="TPR_16"/>
    <property type="match status" value="1"/>
</dbReference>
<keyword evidence="2" id="KW-0732">Signal</keyword>
<dbReference type="Proteomes" id="UP000288178">
    <property type="component" value="Unassembled WGS sequence"/>
</dbReference>
<dbReference type="PANTHER" id="PTHR43628">
    <property type="entry name" value="ACTIVATOR OF C KINASE PROTEIN 1-RELATED"/>
    <property type="match status" value="1"/>
</dbReference>
<evidence type="ECO:0000313" key="4">
    <source>
        <dbReference type="Proteomes" id="UP000288178"/>
    </source>
</evidence>
<reference evidence="3 4" key="1">
    <citation type="submission" date="2019-01" db="EMBL/GenBank/DDBJ databases">
        <authorList>
            <person name="Chen W.-M."/>
        </authorList>
    </citation>
    <scope>NUCLEOTIDE SEQUENCE [LARGE SCALE GENOMIC DNA]</scope>
    <source>
        <strain evidence="3 4">ICH-3</strain>
    </source>
</reference>
<proteinExistence type="predicted"/>
<accession>A0A437JVM9</accession>
<dbReference type="InterPro" id="IPR011990">
    <property type="entry name" value="TPR-like_helical_dom_sf"/>
</dbReference>
<keyword evidence="4" id="KW-1185">Reference proteome</keyword>
<feature type="region of interest" description="Disordered" evidence="1">
    <location>
        <begin position="196"/>
        <end position="216"/>
    </location>
</feature>
<feature type="compositionally biased region" description="Basic and acidic residues" evidence="1">
    <location>
        <begin position="201"/>
        <end position="210"/>
    </location>
</feature>
<dbReference type="PANTHER" id="PTHR43628:SF1">
    <property type="entry name" value="CHITIN SYNTHASE REGULATORY FACTOR 2-RELATED"/>
    <property type="match status" value="1"/>
</dbReference>
<dbReference type="OrthoDB" id="8912283at2"/>